<sequence length="174" mass="19489">MIDSHNFSMMDMKIPIQLSRFDLLFVVTDDVDYVHNRKIVDHVLQMHRYLQPSVEKAPQQWTRAAQVRSIGGNLTTTVPDNRSATKIEEKYARCCGKDDGDLASSKMSPSQKTETGGRGKLSRLEHERLSNSTPSTALSPPNGPHHEHLTELSGSNFDNALLLPVSGWHRHSSD</sequence>
<dbReference type="GO" id="GO:0003677">
    <property type="term" value="F:DNA binding"/>
    <property type="evidence" value="ECO:0007669"/>
    <property type="project" value="InterPro"/>
</dbReference>
<dbReference type="Proteomes" id="UP000886523">
    <property type="component" value="Unassembled WGS sequence"/>
</dbReference>
<evidence type="ECO:0000256" key="1">
    <source>
        <dbReference type="ARBA" id="ARBA00022741"/>
    </source>
</evidence>
<dbReference type="InterPro" id="IPR027417">
    <property type="entry name" value="P-loop_NTPase"/>
</dbReference>
<dbReference type="GO" id="GO:0005524">
    <property type="term" value="F:ATP binding"/>
    <property type="evidence" value="ECO:0007669"/>
    <property type="project" value="UniProtKB-KW"/>
</dbReference>
<comment type="caution">
    <text evidence="5">The sequence shown here is derived from an EMBL/GenBank/DDBJ whole genome shotgun (WGS) entry which is preliminary data.</text>
</comment>
<keyword evidence="6" id="KW-1185">Reference proteome</keyword>
<accession>A0A9P6AFT8</accession>
<dbReference type="InterPro" id="IPR001208">
    <property type="entry name" value="MCM_dom"/>
</dbReference>
<evidence type="ECO:0000313" key="5">
    <source>
        <dbReference type="EMBL" id="KAF9504913.1"/>
    </source>
</evidence>
<proteinExistence type="predicted"/>
<reference evidence="5" key="1">
    <citation type="journal article" date="2020" name="Nat. Commun.">
        <title>Large-scale genome sequencing of mycorrhizal fungi provides insights into the early evolution of symbiotic traits.</title>
        <authorList>
            <person name="Miyauchi S."/>
            <person name="Kiss E."/>
            <person name="Kuo A."/>
            <person name="Drula E."/>
            <person name="Kohler A."/>
            <person name="Sanchez-Garcia M."/>
            <person name="Morin E."/>
            <person name="Andreopoulos B."/>
            <person name="Barry K.W."/>
            <person name="Bonito G."/>
            <person name="Buee M."/>
            <person name="Carver A."/>
            <person name="Chen C."/>
            <person name="Cichocki N."/>
            <person name="Clum A."/>
            <person name="Culley D."/>
            <person name="Crous P.W."/>
            <person name="Fauchery L."/>
            <person name="Girlanda M."/>
            <person name="Hayes R.D."/>
            <person name="Keri Z."/>
            <person name="LaButti K."/>
            <person name="Lipzen A."/>
            <person name="Lombard V."/>
            <person name="Magnuson J."/>
            <person name="Maillard F."/>
            <person name="Murat C."/>
            <person name="Nolan M."/>
            <person name="Ohm R.A."/>
            <person name="Pangilinan J."/>
            <person name="Pereira M.F."/>
            <person name="Perotto S."/>
            <person name="Peter M."/>
            <person name="Pfister S."/>
            <person name="Riley R."/>
            <person name="Sitrit Y."/>
            <person name="Stielow J.B."/>
            <person name="Szollosi G."/>
            <person name="Zifcakova L."/>
            <person name="Stursova M."/>
            <person name="Spatafora J.W."/>
            <person name="Tedersoo L."/>
            <person name="Vaario L.M."/>
            <person name="Yamada A."/>
            <person name="Yan M."/>
            <person name="Wang P."/>
            <person name="Xu J."/>
            <person name="Bruns T."/>
            <person name="Baldrian P."/>
            <person name="Vilgalys R."/>
            <person name="Dunand C."/>
            <person name="Henrissat B."/>
            <person name="Grigoriev I.V."/>
            <person name="Hibbett D."/>
            <person name="Nagy L.G."/>
            <person name="Martin F.M."/>
        </authorList>
    </citation>
    <scope>NUCLEOTIDE SEQUENCE</scope>
    <source>
        <strain evidence="5">UP504</strain>
    </source>
</reference>
<keyword evidence="2" id="KW-0067">ATP-binding</keyword>
<evidence type="ECO:0000259" key="4">
    <source>
        <dbReference type="Pfam" id="PF00493"/>
    </source>
</evidence>
<evidence type="ECO:0000256" key="2">
    <source>
        <dbReference type="ARBA" id="ARBA00022840"/>
    </source>
</evidence>
<keyword evidence="1" id="KW-0547">Nucleotide-binding</keyword>
<dbReference type="AlphaFoldDB" id="A0A9P6AFT8"/>
<feature type="compositionally biased region" description="Polar residues" evidence="3">
    <location>
        <begin position="130"/>
        <end position="139"/>
    </location>
</feature>
<gene>
    <name evidence="5" type="ORF">BS47DRAFT_1490029</name>
</gene>
<feature type="compositionally biased region" description="Polar residues" evidence="3">
    <location>
        <begin position="105"/>
        <end position="114"/>
    </location>
</feature>
<evidence type="ECO:0000256" key="3">
    <source>
        <dbReference type="SAM" id="MobiDB-lite"/>
    </source>
</evidence>
<feature type="region of interest" description="Disordered" evidence="3">
    <location>
        <begin position="98"/>
        <end position="152"/>
    </location>
</feature>
<dbReference type="Gene3D" id="3.40.50.300">
    <property type="entry name" value="P-loop containing nucleotide triphosphate hydrolases"/>
    <property type="match status" value="1"/>
</dbReference>
<dbReference type="Pfam" id="PF00493">
    <property type="entry name" value="MCM"/>
    <property type="match status" value="1"/>
</dbReference>
<name>A0A9P6AFT8_9AGAM</name>
<organism evidence="5 6">
    <name type="scientific">Hydnum rufescens UP504</name>
    <dbReference type="NCBI Taxonomy" id="1448309"/>
    <lineage>
        <taxon>Eukaryota</taxon>
        <taxon>Fungi</taxon>
        <taxon>Dikarya</taxon>
        <taxon>Basidiomycota</taxon>
        <taxon>Agaricomycotina</taxon>
        <taxon>Agaricomycetes</taxon>
        <taxon>Cantharellales</taxon>
        <taxon>Hydnaceae</taxon>
        <taxon>Hydnum</taxon>
    </lineage>
</organism>
<dbReference type="EMBL" id="MU129185">
    <property type="protein sequence ID" value="KAF9504913.1"/>
    <property type="molecule type" value="Genomic_DNA"/>
</dbReference>
<protein>
    <recommendedName>
        <fullName evidence="4">MCM C-terminal AAA(+) ATPase domain-containing protein</fullName>
    </recommendedName>
</protein>
<feature type="domain" description="MCM C-terminal AAA(+) ATPase" evidence="4">
    <location>
        <begin position="15"/>
        <end position="47"/>
    </location>
</feature>
<evidence type="ECO:0000313" key="6">
    <source>
        <dbReference type="Proteomes" id="UP000886523"/>
    </source>
</evidence>